<dbReference type="RefSeq" id="WP_083947615.1">
    <property type="nucleotide sequence ID" value="NZ_FTOM01000002.1"/>
</dbReference>
<evidence type="ECO:0008006" key="4">
    <source>
        <dbReference type="Google" id="ProtNLM"/>
    </source>
</evidence>
<reference evidence="3" key="1">
    <citation type="submission" date="2017-01" db="EMBL/GenBank/DDBJ databases">
        <authorList>
            <person name="Varghese N."/>
            <person name="Submissions S."/>
        </authorList>
    </citation>
    <scope>NUCLEOTIDE SEQUENCE [LARGE SCALE GENOMIC DNA]</scope>
    <source>
        <strain evidence="3">DSM 18714</strain>
    </source>
</reference>
<keyword evidence="1" id="KW-0732">Signal</keyword>
<dbReference type="AlphaFoldDB" id="A0A1N7L1M3"/>
<accession>A0A1N7L1M3</accession>
<feature type="signal peptide" evidence="1">
    <location>
        <begin position="1"/>
        <end position="34"/>
    </location>
</feature>
<dbReference type="STRING" id="407234.SAMN05421795_102436"/>
<feature type="chain" id="PRO_5012139487" description="DUF3108 domain-containing protein" evidence="1">
    <location>
        <begin position="35"/>
        <end position="251"/>
    </location>
</feature>
<protein>
    <recommendedName>
        <fullName evidence="4">DUF3108 domain-containing protein</fullName>
    </recommendedName>
</protein>
<organism evidence="2 3">
    <name type="scientific">Phaeovulum vinaykumarii</name>
    <dbReference type="NCBI Taxonomy" id="407234"/>
    <lineage>
        <taxon>Bacteria</taxon>
        <taxon>Pseudomonadati</taxon>
        <taxon>Pseudomonadota</taxon>
        <taxon>Alphaproteobacteria</taxon>
        <taxon>Rhodobacterales</taxon>
        <taxon>Paracoccaceae</taxon>
        <taxon>Phaeovulum</taxon>
    </lineage>
</organism>
<gene>
    <name evidence="2" type="ORF">SAMN05421795_102436</name>
</gene>
<name>A0A1N7L1M3_9RHOB</name>
<proteinExistence type="predicted"/>
<dbReference type="Proteomes" id="UP000186098">
    <property type="component" value="Unassembled WGS sequence"/>
</dbReference>
<dbReference type="Pfam" id="PF11306">
    <property type="entry name" value="DUF3108"/>
    <property type="match status" value="1"/>
</dbReference>
<evidence type="ECO:0000256" key="1">
    <source>
        <dbReference type="SAM" id="SignalP"/>
    </source>
</evidence>
<dbReference type="EMBL" id="FTOM01000002">
    <property type="protein sequence ID" value="SIS67755.1"/>
    <property type="molecule type" value="Genomic_DNA"/>
</dbReference>
<sequence>MTSPRLEDRWRALRRTLLPLVLGGLALAPAAAPAEQIGFALSLRGIQAGELLMNGKVEGRGYAASGLLRTTGLLGMLRRVSFSAQSTGGLSGNRYAPARYVEKADTGKRRSEATLRYRRGVPEVVSYAPPRAPNPRDVDPATQKGTVDPMTAIFAALRDQPAAGICQLDLRVFDGRRASRVRVDSPRPQAGGAVQCAGEYRRVAGFSEREMAEKTRFPFTITYEPAAAGMMRAAEISLDTLYGTGRLTRRK</sequence>
<keyword evidence="3" id="KW-1185">Reference proteome</keyword>
<dbReference type="InterPro" id="IPR021457">
    <property type="entry name" value="DUF3108"/>
</dbReference>
<evidence type="ECO:0000313" key="2">
    <source>
        <dbReference type="EMBL" id="SIS67755.1"/>
    </source>
</evidence>
<evidence type="ECO:0000313" key="3">
    <source>
        <dbReference type="Proteomes" id="UP000186098"/>
    </source>
</evidence>